<proteinExistence type="predicted"/>
<gene>
    <name evidence="1" type="ORF">L6452_26343</name>
</gene>
<reference evidence="2" key="1">
    <citation type="journal article" date="2022" name="Mol. Ecol. Resour.">
        <title>The genomes of chicory, endive, great burdock and yacon provide insights into Asteraceae palaeo-polyploidization history and plant inulin production.</title>
        <authorList>
            <person name="Fan W."/>
            <person name="Wang S."/>
            <person name="Wang H."/>
            <person name="Wang A."/>
            <person name="Jiang F."/>
            <person name="Liu H."/>
            <person name="Zhao H."/>
            <person name="Xu D."/>
            <person name="Zhang Y."/>
        </authorList>
    </citation>
    <scope>NUCLEOTIDE SEQUENCE [LARGE SCALE GENOMIC DNA]</scope>
    <source>
        <strain evidence="2">cv. Niubang</strain>
    </source>
</reference>
<dbReference type="Proteomes" id="UP001055879">
    <property type="component" value="Linkage Group LG08"/>
</dbReference>
<keyword evidence="2" id="KW-1185">Reference proteome</keyword>
<comment type="caution">
    <text evidence="1">The sequence shown here is derived from an EMBL/GenBank/DDBJ whole genome shotgun (WGS) entry which is preliminary data.</text>
</comment>
<evidence type="ECO:0000313" key="2">
    <source>
        <dbReference type="Proteomes" id="UP001055879"/>
    </source>
</evidence>
<dbReference type="EMBL" id="CM042054">
    <property type="protein sequence ID" value="KAI3707714.1"/>
    <property type="molecule type" value="Genomic_DNA"/>
</dbReference>
<organism evidence="1 2">
    <name type="scientific">Arctium lappa</name>
    <name type="common">Greater burdock</name>
    <name type="synonym">Lappa major</name>
    <dbReference type="NCBI Taxonomy" id="4217"/>
    <lineage>
        <taxon>Eukaryota</taxon>
        <taxon>Viridiplantae</taxon>
        <taxon>Streptophyta</taxon>
        <taxon>Embryophyta</taxon>
        <taxon>Tracheophyta</taxon>
        <taxon>Spermatophyta</taxon>
        <taxon>Magnoliopsida</taxon>
        <taxon>eudicotyledons</taxon>
        <taxon>Gunneridae</taxon>
        <taxon>Pentapetalae</taxon>
        <taxon>asterids</taxon>
        <taxon>campanulids</taxon>
        <taxon>Asterales</taxon>
        <taxon>Asteraceae</taxon>
        <taxon>Carduoideae</taxon>
        <taxon>Cardueae</taxon>
        <taxon>Arctiinae</taxon>
        <taxon>Arctium</taxon>
    </lineage>
</organism>
<accession>A0ACB9ABU8</accession>
<protein>
    <submittedName>
        <fullName evidence="1">Uncharacterized protein</fullName>
    </submittedName>
</protein>
<sequence length="158" mass="17415">MISTVAKPESIGVVVVLINMQYLPLPHFTSLVTLPSSKQTKQSLYSSILVVYTQSLPMAFELKSPSLSLLLLLCLLLLLQHSDGLNDAEKTHSSVASLKEIRNRKLLMVNALEAKEGVFKIQGNNMESKEEGWELRAAPLGPDPLHHHGADPKKPRTP</sequence>
<evidence type="ECO:0000313" key="1">
    <source>
        <dbReference type="EMBL" id="KAI3707714.1"/>
    </source>
</evidence>
<name>A0ACB9ABU8_ARCLA</name>
<reference evidence="1 2" key="2">
    <citation type="journal article" date="2022" name="Mol. Ecol. Resour.">
        <title>The genomes of chicory, endive, great burdock and yacon provide insights into Asteraceae paleo-polyploidization history and plant inulin production.</title>
        <authorList>
            <person name="Fan W."/>
            <person name="Wang S."/>
            <person name="Wang H."/>
            <person name="Wang A."/>
            <person name="Jiang F."/>
            <person name="Liu H."/>
            <person name="Zhao H."/>
            <person name="Xu D."/>
            <person name="Zhang Y."/>
        </authorList>
    </citation>
    <scope>NUCLEOTIDE SEQUENCE [LARGE SCALE GENOMIC DNA]</scope>
    <source>
        <strain evidence="2">cv. Niubang</strain>
    </source>
</reference>